<organism evidence="14 15">
    <name type="scientific">Apis cerana cerana</name>
    <name type="common">Oriental honeybee</name>
    <dbReference type="NCBI Taxonomy" id="94128"/>
    <lineage>
        <taxon>Eukaryota</taxon>
        <taxon>Metazoa</taxon>
        <taxon>Ecdysozoa</taxon>
        <taxon>Arthropoda</taxon>
        <taxon>Hexapoda</taxon>
        <taxon>Insecta</taxon>
        <taxon>Pterygota</taxon>
        <taxon>Neoptera</taxon>
        <taxon>Endopterygota</taxon>
        <taxon>Hymenoptera</taxon>
        <taxon>Apocrita</taxon>
        <taxon>Aculeata</taxon>
        <taxon>Apoidea</taxon>
        <taxon>Anthophila</taxon>
        <taxon>Apidae</taxon>
        <taxon>Apis</taxon>
    </lineage>
</organism>
<protein>
    <recommendedName>
        <fullName evidence="5">phospholipase A1</fullName>
        <ecNumber evidence="5">3.1.1.32</ecNumber>
    </recommendedName>
</protein>
<evidence type="ECO:0000256" key="4">
    <source>
        <dbReference type="ARBA" id="ARBA00010701"/>
    </source>
</evidence>
<dbReference type="EC" id="3.1.1.32" evidence="5"/>
<dbReference type="InterPro" id="IPR000734">
    <property type="entry name" value="TAG_lipase"/>
</dbReference>
<dbReference type="GO" id="GO:0005615">
    <property type="term" value="C:extracellular space"/>
    <property type="evidence" value="ECO:0007669"/>
    <property type="project" value="TreeGrafter"/>
</dbReference>
<keyword evidence="15" id="KW-1185">Reference proteome</keyword>
<dbReference type="InterPro" id="IPR029058">
    <property type="entry name" value="AB_hydrolase_fold"/>
</dbReference>
<dbReference type="PANTHER" id="PTHR11610">
    <property type="entry name" value="LIPASE"/>
    <property type="match status" value="1"/>
</dbReference>
<dbReference type="EMBL" id="KZ288293">
    <property type="protein sequence ID" value="PBC29008.1"/>
    <property type="molecule type" value="Genomic_DNA"/>
</dbReference>
<dbReference type="GO" id="GO:0008970">
    <property type="term" value="F:phospholipase A1 activity"/>
    <property type="evidence" value="ECO:0007669"/>
    <property type="project" value="UniProtKB-EC"/>
</dbReference>
<dbReference type="SUPFAM" id="SSF53474">
    <property type="entry name" value="alpha/beta-Hydrolases"/>
    <property type="match status" value="1"/>
</dbReference>
<dbReference type="Gene3D" id="1.10.287.70">
    <property type="match status" value="1"/>
</dbReference>
<keyword evidence="10" id="KW-0812">Transmembrane</keyword>
<keyword evidence="10" id="KW-0472">Membrane</keyword>
<feature type="domain" description="Ionotropic glutamate receptor C-terminal" evidence="11">
    <location>
        <begin position="489"/>
        <end position="593"/>
    </location>
</feature>
<dbReference type="SUPFAM" id="SSF53850">
    <property type="entry name" value="Periplasmic binding protein-like II"/>
    <property type="match status" value="1"/>
</dbReference>
<dbReference type="OrthoDB" id="413361at2759"/>
<evidence type="ECO:0000256" key="8">
    <source>
        <dbReference type="ARBA" id="ARBA00023157"/>
    </source>
</evidence>
<evidence type="ECO:0000256" key="3">
    <source>
        <dbReference type="ARBA" id="ARBA00008685"/>
    </source>
</evidence>
<dbReference type="PRINTS" id="PR00821">
    <property type="entry name" value="TAGLIPASE"/>
</dbReference>
<keyword evidence="7" id="KW-0378">Hydrolase</keyword>
<feature type="transmembrane region" description="Helical" evidence="10">
    <location>
        <begin position="492"/>
        <end position="511"/>
    </location>
</feature>
<evidence type="ECO:0000259" key="13">
    <source>
        <dbReference type="Pfam" id="PF24576"/>
    </source>
</evidence>
<evidence type="ECO:0000256" key="10">
    <source>
        <dbReference type="SAM" id="Phobius"/>
    </source>
</evidence>
<dbReference type="Pfam" id="PF00151">
    <property type="entry name" value="Lipase"/>
    <property type="match status" value="1"/>
</dbReference>
<dbReference type="Proteomes" id="UP000242457">
    <property type="component" value="Unassembled WGS sequence"/>
</dbReference>
<name>A0A2A3EBB2_APICC</name>
<dbReference type="InterPro" id="IPR001320">
    <property type="entry name" value="Iontro_rcpt_C"/>
</dbReference>
<sequence length="721" mass="82396">MKDEILENPFGEEQLFLNNTEVLYASHFNESRPTKFIIHGFSDTGNEAWVRGLIDAYLLHEDVNVIVVGWGALAADVYPMAANNTRRVGEFLGDFLEFLNRESNLEYKDVHISGHSLGSHVAGFAGAYLDGRIGRITGLDPASPLFETFPGIVDPEFRLDPTDAQFVDVIHTSGPAFGFLAPLGHADFYPNNGKFPQPGCSFLPTRNNFKLAKTFNNMYTTYISMLNSTVELRLDVKKILRAEYHRLGIFLDSRCDRSRYRRILIDATKYSMYDEMHKWLILGSNLSHVLEILNDETFTVSTDVIIAVPSADNYILYDVYNPCKDRGGSMNVTYFGMWNFKTGLNVNLNQSKFARRSNLHGMKLKVGIVVNFKPENMSLHDMMLQYSMKSKYGRSKFLYILLQHMSDIFNFTMKIVQINAQRRFDNSGPIFAAFKKKLIDFSANPVAMKVERLHNGDIIRPVWPIRSCFLFRTISSTKIKPDQFLKPLSVKVWYVILAMIGVVTTILIIFLKLENIRTPTEIYGLSVLLTIGALSQQGSAFIPTRCASRIALLQVLFFSLLIFNYYSASVVSSRLKNKEEKMNDSLINLAKSNLKLAVEPTPYIHSFLQVSNKEVKYFYDNCWTKIPESYKYLPLEEGLNRVAEGRLAYHTMTDSAYPYIEHTFNYRSICELTEVHLFRAVLAFYARHHSPFTELMKVGIPNFIMEKNQLINLNFPSLGSK</sequence>
<feature type="transmembrane region" description="Helical" evidence="10">
    <location>
        <begin position="548"/>
        <end position="568"/>
    </location>
</feature>
<evidence type="ECO:0000313" key="14">
    <source>
        <dbReference type="EMBL" id="PBC29008.1"/>
    </source>
</evidence>
<keyword evidence="8" id="KW-1015">Disulfide bond</keyword>
<reference evidence="14 15" key="1">
    <citation type="submission" date="2014-07" db="EMBL/GenBank/DDBJ databases">
        <title>Genomic and transcriptomic analysis on Apis cerana provide comprehensive insights into honey bee biology.</title>
        <authorList>
            <person name="Diao Q."/>
            <person name="Sun L."/>
            <person name="Zheng H."/>
            <person name="Zheng H."/>
            <person name="Xu S."/>
            <person name="Wang S."/>
            <person name="Zeng Z."/>
            <person name="Hu F."/>
            <person name="Su S."/>
            <person name="Wu J."/>
        </authorList>
    </citation>
    <scope>NUCLEOTIDE SEQUENCE [LARGE SCALE GENOMIC DNA]</scope>
    <source>
        <tissue evidence="14">Pupae without intestine</tissue>
    </source>
</reference>
<keyword evidence="6" id="KW-0964">Secreted</keyword>
<dbReference type="Gene3D" id="3.40.50.1820">
    <property type="entry name" value="alpha/beta hydrolase"/>
    <property type="match status" value="1"/>
</dbReference>
<keyword evidence="10" id="KW-1133">Transmembrane helix</keyword>
<dbReference type="Pfam" id="PF00060">
    <property type="entry name" value="Lig_chan"/>
    <property type="match status" value="1"/>
</dbReference>
<dbReference type="GO" id="GO:0016042">
    <property type="term" value="P:lipid catabolic process"/>
    <property type="evidence" value="ECO:0007669"/>
    <property type="project" value="TreeGrafter"/>
</dbReference>
<feature type="domain" description="Ionotropic receptor 75a N-terminal" evidence="13">
    <location>
        <begin position="213"/>
        <end position="369"/>
    </location>
</feature>
<dbReference type="STRING" id="94128.A0A2A3EBB2"/>
<proteinExistence type="inferred from homology"/>
<evidence type="ECO:0000313" key="15">
    <source>
        <dbReference type="Proteomes" id="UP000242457"/>
    </source>
</evidence>
<evidence type="ECO:0000256" key="9">
    <source>
        <dbReference type="RuleBase" id="RU004262"/>
    </source>
</evidence>
<dbReference type="InterPro" id="IPR013818">
    <property type="entry name" value="Lipase"/>
</dbReference>
<feature type="domain" description="Lipase" evidence="12">
    <location>
        <begin position="12"/>
        <end position="203"/>
    </location>
</feature>
<accession>A0A2A3EBB2</accession>
<evidence type="ECO:0000256" key="5">
    <source>
        <dbReference type="ARBA" id="ARBA00013179"/>
    </source>
</evidence>
<dbReference type="GO" id="GO:0015276">
    <property type="term" value="F:ligand-gated monoatomic ion channel activity"/>
    <property type="evidence" value="ECO:0007669"/>
    <property type="project" value="InterPro"/>
</dbReference>
<dbReference type="Pfam" id="PF24576">
    <property type="entry name" value="IR75A_N"/>
    <property type="match status" value="1"/>
</dbReference>
<dbReference type="CDD" id="cd00707">
    <property type="entry name" value="Pancreat_lipase_like"/>
    <property type="match status" value="1"/>
</dbReference>
<evidence type="ECO:0000256" key="6">
    <source>
        <dbReference type="ARBA" id="ARBA00022525"/>
    </source>
</evidence>
<dbReference type="AlphaFoldDB" id="A0A2A3EBB2"/>
<dbReference type="InterPro" id="IPR033906">
    <property type="entry name" value="Lipase_N"/>
</dbReference>
<comment type="subcellular location">
    <subcellularLocation>
        <location evidence="2">Secreted</location>
    </subcellularLocation>
</comment>
<evidence type="ECO:0000259" key="11">
    <source>
        <dbReference type="Pfam" id="PF00060"/>
    </source>
</evidence>
<evidence type="ECO:0000256" key="1">
    <source>
        <dbReference type="ARBA" id="ARBA00000111"/>
    </source>
</evidence>
<dbReference type="GO" id="GO:0016020">
    <property type="term" value="C:membrane"/>
    <property type="evidence" value="ECO:0007669"/>
    <property type="project" value="InterPro"/>
</dbReference>
<gene>
    <name evidence="14" type="ORF">APICC_03440</name>
</gene>
<evidence type="ECO:0000256" key="2">
    <source>
        <dbReference type="ARBA" id="ARBA00004613"/>
    </source>
</evidence>
<comment type="similarity">
    <text evidence="3">Belongs to the glutamate-gated ion channel (TC 1.A.10.1) family.</text>
</comment>
<feature type="transmembrane region" description="Helical" evidence="10">
    <location>
        <begin position="523"/>
        <end position="542"/>
    </location>
</feature>
<evidence type="ECO:0000259" key="12">
    <source>
        <dbReference type="Pfam" id="PF00151"/>
    </source>
</evidence>
<evidence type="ECO:0000256" key="7">
    <source>
        <dbReference type="ARBA" id="ARBA00022801"/>
    </source>
</evidence>
<dbReference type="InterPro" id="IPR057074">
    <property type="entry name" value="IR75A_N"/>
</dbReference>
<comment type="catalytic activity">
    <reaction evidence="1">
        <text>a 1,2-diacyl-sn-glycero-3-phosphocholine + H2O = a 2-acyl-sn-glycero-3-phosphocholine + a fatty acid + H(+)</text>
        <dbReference type="Rhea" id="RHEA:18689"/>
        <dbReference type="ChEBI" id="CHEBI:15377"/>
        <dbReference type="ChEBI" id="CHEBI:15378"/>
        <dbReference type="ChEBI" id="CHEBI:28868"/>
        <dbReference type="ChEBI" id="CHEBI:57643"/>
        <dbReference type="ChEBI" id="CHEBI:57875"/>
        <dbReference type="EC" id="3.1.1.32"/>
    </reaction>
</comment>
<comment type="similarity">
    <text evidence="4 9">Belongs to the AB hydrolase superfamily. Lipase family.</text>
</comment>